<dbReference type="EMBL" id="UYSL01001075">
    <property type="protein sequence ID" value="VDL64801.1"/>
    <property type="molecule type" value="Genomic_DNA"/>
</dbReference>
<proteinExistence type="predicted"/>
<keyword evidence="2" id="KW-1185">Reference proteome</keyword>
<evidence type="ECO:0000313" key="1">
    <source>
        <dbReference type="EMBL" id="VDL64801.1"/>
    </source>
</evidence>
<reference evidence="3" key="1">
    <citation type="submission" date="2017-02" db="UniProtKB">
        <authorList>
            <consortium name="WormBaseParasite"/>
        </authorList>
    </citation>
    <scope>IDENTIFICATION</scope>
</reference>
<accession>A0A0N4XFT6</accession>
<dbReference type="AlphaFoldDB" id="A0A0N4XFT6"/>
<protein>
    <submittedName>
        <fullName evidence="3">Reverse transcriptase domain-containing protein</fullName>
    </submittedName>
</protein>
<name>A0A0N4XFT6_NIPBR</name>
<evidence type="ECO:0000313" key="3">
    <source>
        <dbReference type="WBParaSite" id="NBR_0000138801-mRNA-1"/>
    </source>
</evidence>
<reference evidence="1 2" key="2">
    <citation type="submission" date="2018-11" db="EMBL/GenBank/DDBJ databases">
        <authorList>
            <consortium name="Pathogen Informatics"/>
        </authorList>
    </citation>
    <scope>NUCLEOTIDE SEQUENCE [LARGE SCALE GENOMIC DNA]</scope>
</reference>
<evidence type="ECO:0000313" key="2">
    <source>
        <dbReference type="Proteomes" id="UP000271162"/>
    </source>
</evidence>
<dbReference type="WBParaSite" id="NBR_0000138801-mRNA-1">
    <property type="protein sequence ID" value="NBR_0000138801-mRNA-1"/>
    <property type="gene ID" value="NBR_0000138801"/>
</dbReference>
<sequence>MKDSVWLSTDDIRSLVPKWPGSSSLTSYNVPVTSLQAVIDYIAGALEFFLNLSSTMFGVPTRNGKSTVTALLQSINHWSAAIDKGGSMDVIYLDFSRALDRVSHSKLILKRDIRKMHMLNVREVRARMQNRYRFTKEYKFAGATKTEDLPYGRKTRCSVWS</sequence>
<gene>
    <name evidence="1" type="ORF">NBR_LOCUS1389</name>
</gene>
<dbReference type="Proteomes" id="UP000271162">
    <property type="component" value="Unassembled WGS sequence"/>
</dbReference>
<dbReference type="STRING" id="27835.A0A0N4XFT6"/>
<organism evidence="3">
    <name type="scientific">Nippostrongylus brasiliensis</name>
    <name type="common">Rat hookworm</name>
    <dbReference type="NCBI Taxonomy" id="27835"/>
    <lineage>
        <taxon>Eukaryota</taxon>
        <taxon>Metazoa</taxon>
        <taxon>Ecdysozoa</taxon>
        <taxon>Nematoda</taxon>
        <taxon>Chromadorea</taxon>
        <taxon>Rhabditida</taxon>
        <taxon>Rhabditina</taxon>
        <taxon>Rhabditomorpha</taxon>
        <taxon>Strongyloidea</taxon>
        <taxon>Heligmosomidae</taxon>
        <taxon>Nippostrongylus</taxon>
    </lineage>
</organism>